<feature type="transmembrane region" description="Helical" evidence="2">
    <location>
        <begin position="381"/>
        <end position="400"/>
    </location>
</feature>
<organism evidence="3">
    <name type="scientific">Zooxanthella nutricula</name>
    <dbReference type="NCBI Taxonomy" id="1333877"/>
    <lineage>
        <taxon>Eukaryota</taxon>
        <taxon>Sar</taxon>
        <taxon>Alveolata</taxon>
        <taxon>Dinophyceae</taxon>
        <taxon>Peridiniales</taxon>
        <taxon>Peridiniales incertae sedis</taxon>
        <taxon>Zooxanthella</taxon>
    </lineage>
</organism>
<gene>
    <name evidence="3" type="ORF">BRAN1462_LOCUS43506</name>
</gene>
<accession>A0A6U8X002</accession>
<feature type="transmembrane region" description="Helical" evidence="2">
    <location>
        <begin position="231"/>
        <end position="252"/>
    </location>
</feature>
<dbReference type="EMBL" id="HBGW01068298">
    <property type="protein sequence ID" value="CAD9617464.1"/>
    <property type="molecule type" value="Transcribed_RNA"/>
</dbReference>
<keyword evidence="2" id="KW-0812">Transmembrane</keyword>
<feature type="compositionally biased region" description="Acidic residues" evidence="1">
    <location>
        <begin position="467"/>
        <end position="476"/>
    </location>
</feature>
<feature type="transmembrane region" description="Helical" evidence="2">
    <location>
        <begin position="190"/>
        <end position="211"/>
    </location>
</feature>
<feature type="compositionally biased region" description="Basic and acidic residues" evidence="1">
    <location>
        <begin position="455"/>
        <end position="466"/>
    </location>
</feature>
<feature type="transmembrane region" description="Helical" evidence="2">
    <location>
        <begin position="332"/>
        <end position="360"/>
    </location>
</feature>
<feature type="transmembrane region" description="Helical" evidence="2">
    <location>
        <begin position="111"/>
        <end position="136"/>
    </location>
</feature>
<dbReference type="InterPro" id="IPR007498">
    <property type="entry name" value="PqiA-like"/>
</dbReference>
<keyword evidence="2" id="KW-1133">Transmembrane helix</keyword>
<evidence type="ECO:0000256" key="1">
    <source>
        <dbReference type="SAM" id="MobiDB-lite"/>
    </source>
</evidence>
<feature type="transmembrane region" description="Helical" evidence="2">
    <location>
        <begin position="412"/>
        <end position="430"/>
    </location>
</feature>
<feature type="region of interest" description="Disordered" evidence="1">
    <location>
        <begin position="444"/>
        <end position="476"/>
    </location>
</feature>
<feature type="transmembrane region" description="Helical" evidence="2">
    <location>
        <begin position="54"/>
        <end position="75"/>
    </location>
</feature>
<evidence type="ECO:0000313" key="3">
    <source>
        <dbReference type="EMBL" id="CAD9617464.1"/>
    </source>
</evidence>
<keyword evidence="2" id="KW-0472">Membrane</keyword>
<proteinExistence type="predicted"/>
<dbReference type="Pfam" id="PF04403">
    <property type="entry name" value="PqiA"/>
    <property type="match status" value="1"/>
</dbReference>
<sequence length="476" mass="53009">MGAYDEITPKHTVNAVALAIIFGVIGASLLGLVTDHMFFRRRLKGIPDDRPRGWTMGLIIASYILLIPGLLHTLFGYRIAAVNGMEVLSERKENMVEFAHELLTSGSISGFLFVVGFAIVLPLLKMCLLITGGILRHSQNRDRRLFARRCILFVQRISKWASPDMFAYILLVYLIRGFNHPPILNGFMDLDIGFSCFATFCVASTISSLGVRMPHGRDLVADGVGGAPWGFTPLPVLVLTVVLFVVFVITFYKGMLLPCMKLRLELDSLFASGEIDPSLKEVVESLGIQEMAANNVSIWNCTTALWDWIPPRGVDPNDPWSTAKDYWEVNSLIAFILMTVLVISFTILDMLFLVAMAVYMQMYRHRLPHSIGITHFLRKMSMLDVCITGVFVIILAGGIYEKSGVQLGRLEGLNYLLVAELCHYLCYFLVSMTARCDHPHGISNGEGAKPGYTRQDGEDGDSAKEYDETDSETDVE</sequence>
<protein>
    <submittedName>
        <fullName evidence="3">Uncharacterized protein</fullName>
    </submittedName>
</protein>
<dbReference type="AlphaFoldDB" id="A0A6U8X002"/>
<name>A0A6U8X002_9DINO</name>
<evidence type="ECO:0000256" key="2">
    <source>
        <dbReference type="SAM" id="Phobius"/>
    </source>
</evidence>
<reference evidence="3" key="1">
    <citation type="submission" date="2021-01" db="EMBL/GenBank/DDBJ databases">
        <authorList>
            <person name="Corre E."/>
            <person name="Pelletier E."/>
            <person name="Niang G."/>
            <person name="Scheremetjew M."/>
            <person name="Finn R."/>
            <person name="Kale V."/>
            <person name="Holt S."/>
            <person name="Cochrane G."/>
            <person name="Meng A."/>
            <person name="Brown T."/>
            <person name="Cohen L."/>
        </authorList>
    </citation>
    <scope>NUCLEOTIDE SEQUENCE</scope>
    <source>
        <strain evidence="3">RCC3387</strain>
    </source>
</reference>
<feature type="transmembrane region" description="Helical" evidence="2">
    <location>
        <begin position="12"/>
        <end position="33"/>
    </location>
</feature>